<dbReference type="InterPro" id="IPR036882">
    <property type="entry name" value="Alba-like_dom_sf"/>
</dbReference>
<organism evidence="3 4">
    <name type="scientific">Sesamum indicum</name>
    <name type="common">Oriental sesame</name>
    <name type="synonym">Sesamum orientale</name>
    <dbReference type="NCBI Taxonomy" id="4182"/>
    <lineage>
        <taxon>Eukaryota</taxon>
        <taxon>Viridiplantae</taxon>
        <taxon>Streptophyta</taxon>
        <taxon>Embryophyta</taxon>
        <taxon>Tracheophyta</taxon>
        <taxon>Spermatophyta</taxon>
        <taxon>Magnoliopsida</taxon>
        <taxon>eudicotyledons</taxon>
        <taxon>Gunneridae</taxon>
        <taxon>Pentapetalae</taxon>
        <taxon>asterids</taxon>
        <taxon>lamiids</taxon>
        <taxon>Lamiales</taxon>
        <taxon>Pedaliaceae</taxon>
        <taxon>Sesamum</taxon>
    </lineage>
</organism>
<feature type="domain" description="DNA/RNA-binding protein Alba-like" evidence="2">
    <location>
        <begin position="71"/>
        <end position="124"/>
    </location>
</feature>
<accession>A0A6I9STS1</accession>
<protein>
    <submittedName>
        <fullName evidence="4">Uncharacterized protein At2g34160</fullName>
    </submittedName>
</protein>
<feature type="region of interest" description="Disordered" evidence="1">
    <location>
        <begin position="28"/>
        <end position="65"/>
    </location>
</feature>
<dbReference type="GO" id="GO:0005634">
    <property type="term" value="C:nucleus"/>
    <property type="evidence" value="ECO:0007669"/>
    <property type="project" value="TreeGrafter"/>
</dbReference>
<dbReference type="InParanoid" id="A0A6I9STS1"/>
<dbReference type="RefSeq" id="XP_011073496.1">
    <property type="nucleotide sequence ID" value="XM_011075194.2"/>
</dbReference>
<dbReference type="AlphaFoldDB" id="A0A6I9STS1"/>
<dbReference type="InterPro" id="IPR002775">
    <property type="entry name" value="DNA/RNA-bd_Alba-like"/>
</dbReference>
<dbReference type="Pfam" id="PF01918">
    <property type="entry name" value="Alba"/>
    <property type="match status" value="1"/>
</dbReference>
<dbReference type="InterPro" id="IPR014560">
    <property type="entry name" value="UCP030333_Alba"/>
</dbReference>
<feature type="compositionally biased region" description="Basic and acidic residues" evidence="1">
    <location>
        <begin position="54"/>
        <end position="65"/>
    </location>
</feature>
<gene>
    <name evidence="4" type="primary">LOC105158434</name>
</gene>
<sequence length="172" mass="19205">MYYDHPLVSDWHKTLHLRSLSSLHTPHTHTVSAMAETKRNDTGSIKNDMGSIKNDTDDIKNDVNADDQKGNRIQVSNTKKPLSFYLNLAKRHLKIHDDVELSALGMAIPTVVIISEILKRNGVATEKSISISTVATKDVNKGRTVQKARIEIVLIKQNSKNTKALPEKGQEQ</sequence>
<keyword evidence="3" id="KW-1185">Reference proteome</keyword>
<dbReference type="SUPFAM" id="SSF82704">
    <property type="entry name" value="AlbA-like"/>
    <property type="match status" value="1"/>
</dbReference>
<evidence type="ECO:0000256" key="1">
    <source>
        <dbReference type="SAM" id="MobiDB-lite"/>
    </source>
</evidence>
<evidence type="ECO:0000313" key="3">
    <source>
        <dbReference type="Proteomes" id="UP000504604"/>
    </source>
</evidence>
<evidence type="ECO:0000313" key="4">
    <source>
        <dbReference type="RefSeq" id="XP_011073496.1"/>
    </source>
</evidence>
<proteinExistence type="predicted"/>
<name>A0A6I9STS1_SESIN</name>
<evidence type="ECO:0000259" key="2">
    <source>
        <dbReference type="Pfam" id="PF01918"/>
    </source>
</evidence>
<dbReference type="Gene3D" id="3.30.110.20">
    <property type="entry name" value="Alba-like domain"/>
    <property type="match status" value="1"/>
</dbReference>
<dbReference type="GO" id="GO:0003723">
    <property type="term" value="F:RNA binding"/>
    <property type="evidence" value="ECO:0007669"/>
    <property type="project" value="TreeGrafter"/>
</dbReference>
<dbReference type="PANTHER" id="PTHR31947:SF36">
    <property type="entry name" value="DNA_RNA-BINDING PROTEIN ALBA-LIKE DOMAIN-CONTAINING PROTEIN"/>
    <property type="match status" value="1"/>
</dbReference>
<dbReference type="GeneID" id="105158434"/>
<dbReference type="Proteomes" id="UP000504604">
    <property type="component" value="Linkage group LG3"/>
</dbReference>
<dbReference type="KEGG" id="sind:105158434"/>
<dbReference type="OrthoDB" id="1699369at2759"/>
<reference evidence="4" key="1">
    <citation type="submission" date="2025-08" db="UniProtKB">
        <authorList>
            <consortium name="RefSeq"/>
        </authorList>
    </citation>
    <scope>IDENTIFICATION</scope>
</reference>
<dbReference type="PANTHER" id="PTHR31947">
    <property type="entry name" value="DNA/RNA-BINDING PROTEIN ALBA 3"/>
    <property type="match status" value="1"/>
</dbReference>